<accession>A0A2S7XU71</accession>
<protein>
    <recommendedName>
        <fullName evidence="1">Lcl C-terminal domain-containing protein</fullName>
    </recommendedName>
</protein>
<dbReference type="PANTHER" id="PTHR35812">
    <property type="entry name" value="LIPOPROTEIN"/>
    <property type="match status" value="1"/>
</dbReference>
<feature type="domain" description="Lcl C-terminal" evidence="1">
    <location>
        <begin position="202"/>
        <end position="346"/>
    </location>
</feature>
<dbReference type="EMBL" id="PPGH01000014">
    <property type="protein sequence ID" value="PQJ97294.1"/>
    <property type="molecule type" value="Genomic_DNA"/>
</dbReference>
<dbReference type="PANTHER" id="PTHR35812:SF1">
    <property type="entry name" value="LIPOPROTEIN"/>
    <property type="match status" value="1"/>
</dbReference>
<dbReference type="Pfam" id="PF07603">
    <property type="entry name" value="Lcl_C"/>
    <property type="match status" value="1"/>
</dbReference>
<reference evidence="2 3" key="1">
    <citation type="submission" date="2018-01" db="EMBL/GenBank/DDBJ databases">
        <title>The complete genome sequence of Chromatium okenii LaCa, a purple sulfur bacterium with a turbulent life.</title>
        <authorList>
            <person name="Luedin S.M."/>
            <person name="Liechti N."/>
            <person name="Storelli N."/>
            <person name="Danza F."/>
            <person name="Wittwer M."/>
            <person name="Pothier J.F."/>
            <person name="Tonolla M.A."/>
        </authorList>
    </citation>
    <scope>NUCLEOTIDE SEQUENCE [LARGE SCALE GENOMIC DNA]</scope>
    <source>
        <strain evidence="2 3">LaCa</strain>
    </source>
</reference>
<comment type="caution">
    <text evidence="2">The sequence shown here is derived from an EMBL/GenBank/DDBJ whole genome shotgun (WGS) entry which is preliminary data.</text>
</comment>
<keyword evidence="3" id="KW-1185">Reference proteome</keyword>
<sequence length="349" mass="37687">MAASGSDCCSAFSDSKQIGSLLIGAFNMPKIIKFDLPIDGIRAKNIDELREHFTLEILPYFHNGLLAKWLAVRKLTTELSALQAIAASTDPAIFKDLCAVFGVEADDAVIALMFNDPTPKLSLTVAEVVKQTESADKVINLAALLPIQAGTLKLFTERTLVVDAVDLDGTDLILQSADGTLIFKSCQLATKITARYLAFGDGTVLDIRTSLQWMRCALGQTWDGKNCSGAASSYNWNAAHEAVAALNHDGGYAGYCDWRLPSIDELKTLVYCSSGQPKTWNDTGKKCEGECNRPMIDLIAFPHTPISLCWSGSPTGNSSSAWLVSFGSGSANYYNRYGNGHVRLVRGGQ</sequence>
<evidence type="ECO:0000259" key="1">
    <source>
        <dbReference type="Pfam" id="PF07603"/>
    </source>
</evidence>
<evidence type="ECO:0000313" key="3">
    <source>
        <dbReference type="Proteomes" id="UP000239936"/>
    </source>
</evidence>
<dbReference type="AlphaFoldDB" id="A0A2S7XU71"/>
<evidence type="ECO:0000313" key="2">
    <source>
        <dbReference type="EMBL" id="PQJ97294.1"/>
    </source>
</evidence>
<dbReference type="Proteomes" id="UP000239936">
    <property type="component" value="Unassembled WGS sequence"/>
</dbReference>
<name>A0A2S7XU71_9GAMM</name>
<organism evidence="2 3">
    <name type="scientific">Chromatium okenii</name>
    <dbReference type="NCBI Taxonomy" id="61644"/>
    <lineage>
        <taxon>Bacteria</taxon>
        <taxon>Pseudomonadati</taxon>
        <taxon>Pseudomonadota</taxon>
        <taxon>Gammaproteobacteria</taxon>
        <taxon>Chromatiales</taxon>
        <taxon>Chromatiaceae</taxon>
        <taxon>Chromatium</taxon>
    </lineage>
</organism>
<proteinExistence type="predicted"/>
<gene>
    <name evidence="2" type="ORF">CXB77_02680</name>
</gene>
<dbReference type="InterPro" id="IPR011460">
    <property type="entry name" value="Lcl_C"/>
</dbReference>